<organism evidence="2 3">
    <name type="scientific">Candidatus Manganitrophus noduliformans</name>
    <dbReference type="NCBI Taxonomy" id="2606439"/>
    <lineage>
        <taxon>Bacteria</taxon>
        <taxon>Pseudomonadati</taxon>
        <taxon>Nitrospirota</taxon>
        <taxon>Nitrospiria</taxon>
        <taxon>Candidatus Troglogloeales</taxon>
        <taxon>Candidatus Manganitrophaceae</taxon>
        <taxon>Candidatus Manganitrophus</taxon>
    </lineage>
</organism>
<comment type="caution">
    <text evidence="2">The sequence shown here is derived from an EMBL/GenBank/DDBJ whole genome shotgun (WGS) entry which is preliminary data.</text>
</comment>
<keyword evidence="1" id="KW-0472">Membrane</keyword>
<evidence type="ECO:0000313" key="2">
    <source>
        <dbReference type="EMBL" id="NKE71769.1"/>
    </source>
</evidence>
<keyword evidence="1" id="KW-1133">Transmembrane helix</keyword>
<keyword evidence="1" id="KW-0812">Transmembrane</keyword>
<protein>
    <recommendedName>
        <fullName evidence="4">DUF5683 domain-containing protein</fullName>
    </recommendedName>
</protein>
<dbReference type="EMBL" id="VTOW01000002">
    <property type="protein sequence ID" value="NKE71769.1"/>
    <property type="molecule type" value="Genomic_DNA"/>
</dbReference>
<sequence>MADMSDKRKSNQIAFILSGIHPGLGQFYNEDWGKGIAFFVSFFFLNGLLLPESYLDILRMKVPMSWNLFVRLLLLGAFWAVSIYDADRSAKRRNAALSAPSRT</sequence>
<evidence type="ECO:0008006" key="4">
    <source>
        <dbReference type="Google" id="ProtNLM"/>
    </source>
</evidence>
<dbReference type="Proteomes" id="UP000534783">
    <property type="component" value="Unassembled WGS sequence"/>
</dbReference>
<reference evidence="2 3" key="1">
    <citation type="journal article" date="2020" name="Nature">
        <title>Bacterial chemolithoautotrophy via manganese oxidation.</title>
        <authorList>
            <person name="Yu H."/>
            <person name="Leadbetter J.R."/>
        </authorList>
    </citation>
    <scope>NUCLEOTIDE SEQUENCE [LARGE SCALE GENOMIC DNA]</scope>
    <source>
        <strain evidence="2 3">Mn-1</strain>
    </source>
</reference>
<gene>
    <name evidence="2" type="ORF">MNODULE_13560</name>
</gene>
<feature type="transmembrane region" description="Helical" evidence="1">
    <location>
        <begin position="35"/>
        <end position="54"/>
    </location>
</feature>
<proteinExistence type="predicted"/>
<keyword evidence="3" id="KW-1185">Reference proteome</keyword>
<name>A0A7X6IBU8_9BACT</name>
<dbReference type="RefSeq" id="WP_168060702.1">
    <property type="nucleotide sequence ID" value="NZ_VTOW01000002.1"/>
</dbReference>
<accession>A0A7X6IBU8</accession>
<evidence type="ECO:0000313" key="3">
    <source>
        <dbReference type="Proteomes" id="UP000534783"/>
    </source>
</evidence>
<dbReference type="AlphaFoldDB" id="A0A7X6IBU8"/>
<evidence type="ECO:0000256" key="1">
    <source>
        <dbReference type="SAM" id="Phobius"/>
    </source>
</evidence>
<feature type="transmembrane region" description="Helical" evidence="1">
    <location>
        <begin position="66"/>
        <end position="84"/>
    </location>
</feature>